<keyword evidence="2" id="KW-0813">Transport</keyword>
<evidence type="ECO:0000313" key="15">
    <source>
        <dbReference type="Proteomes" id="UP000193685"/>
    </source>
</evidence>
<keyword evidence="8 12" id="KW-0472">Membrane</keyword>
<keyword evidence="6" id="KW-0333">Golgi apparatus</keyword>
<dbReference type="PANTHER" id="PTHR12791">
    <property type="entry name" value="GOLGI SNARE BET1-RELATED"/>
    <property type="match status" value="1"/>
</dbReference>
<dbReference type="Proteomes" id="UP000193685">
    <property type="component" value="Unassembled WGS sequence"/>
</dbReference>
<gene>
    <name evidence="14" type="ORF">BCR37DRAFT_379116</name>
</gene>
<evidence type="ECO:0000256" key="1">
    <source>
        <dbReference type="ARBA" id="ARBA00009063"/>
    </source>
</evidence>
<dbReference type="SUPFAM" id="SSF47661">
    <property type="entry name" value="t-snare proteins"/>
    <property type="match status" value="1"/>
</dbReference>
<keyword evidence="5 12" id="KW-1133">Transmembrane helix</keyword>
<dbReference type="InterPro" id="IPR000727">
    <property type="entry name" value="T_SNARE_dom"/>
</dbReference>
<comment type="caution">
    <text evidence="14">The sequence shown here is derived from an EMBL/GenBank/DDBJ whole genome shotgun (WGS) entry which is preliminary data.</text>
</comment>
<keyword evidence="15" id="KW-1185">Reference proteome</keyword>
<evidence type="ECO:0000259" key="13">
    <source>
        <dbReference type="PROSITE" id="PS50192"/>
    </source>
</evidence>
<dbReference type="SMART" id="SM00397">
    <property type="entry name" value="t_SNARE"/>
    <property type="match status" value="1"/>
</dbReference>
<evidence type="ECO:0000313" key="14">
    <source>
        <dbReference type="EMBL" id="ORY83142.1"/>
    </source>
</evidence>
<dbReference type="Gene3D" id="1.20.5.110">
    <property type="match status" value="1"/>
</dbReference>
<evidence type="ECO:0000256" key="10">
    <source>
        <dbReference type="ARBA" id="ARBA00073343"/>
    </source>
</evidence>
<evidence type="ECO:0000256" key="8">
    <source>
        <dbReference type="ARBA" id="ARBA00023136"/>
    </source>
</evidence>
<evidence type="ECO:0000256" key="9">
    <source>
        <dbReference type="ARBA" id="ARBA00037801"/>
    </source>
</evidence>
<dbReference type="GeneID" id="63785793"/>
<dbReference type="GO" id="GO:0048193">
    <property type="term" value="P:Golgi vesicle transport"/>
    <property type="evidence" value="ECO:0007669"/>
    <property type="project" value="InterPro"/>
</dbReference>
<dbReference type="OMA" id="NDCCIGL"/>
<proteinExistence type="inferred from homology"/>
<dbReference type="GO" id="GO:0005794">
    <property type="term" value="C:Golgi apparatus"/>
    <property type="evidence" value="ECO:0007669"/>
    <property type="project" value="UniProtKB-SubCell"/>
</dbReference>
<dbReference type="CDD" id="cd15851">
    <property type="entry name" value="SNARE_Syntaxin6"/>
    <property type="match status" value="1"/>
</dbReference>
<keyword evidence="4" id="KW-0653">Protein transport</keyword>
<dbReference type="Gene3D" id="1.20.58.90">
    <property type="match status" value="1"/>
</dbReference>
<dbReference type="GO" id="GO:0016020">
    <property type="term" value="C:membrane"/>
    <property type="evidence" value="ECO:0007669"/>
    <property type="project" value="InterPro"/>
</dbReference>
<dbReference type="OrthoDB" id="546861at2759"/>
<evidence type="ECO:0000256" key="12">
    <source>
        <dbReference type="SAM" id="Phobius"/>
    </source>
</evidence>
<evidence type="ECO:0000256" key="2">
    <source>
        <dbReference type="ARBA" id="ARBA00022448"/>
    </source>
</evidence>
<dbReference type="FunFam" id="1.20.5.110:FF:000006">
    <property type="entry name" value="Syntaxin 6"/>
    <property type="match status" value="1"/>
</dbReference>
<dbReference type="PROSITE" id="PS50192">
    <property type="entry name" value="T_SNARE"/>
    <property type="match status" value="1"/>
</dbReference>
<protein>
    <recommendedName>
        <fullName evidence="10">t-SNARE affecting a late Golgi compartment protein 1</fullName>
    </recommendedName>
</protein>
<dbReference type="SUPFAM" id="SSF58038">
    <property type="entry name" value="SNARE fusion complex"/>
    <property type="match status" value="1"/>
</dbReference>
<evidence type="ECO:0000256" key="4">
    <source>
        <dbReference type="ARBA" id="ARBA00022927"/>
    </source>
</evidence>
<sequence length="307" mass="33912">MYSGPSCWSRRALRVATLRESISLILEEYGFLMASQSLCCSPWSISTSSSVSSVLLVCVCCGLSQNSGGNYSFISTSLVPVYAALIKLMSDPFIEVRDEVEVNLEQAALLLDSHKRIAATSAPDSAEVVQTLEDFDATIQDIQQDIADLEESIAAAAGQPEKYNLTAQEVERRQGFIRNTKLDVKRLQESIKKGHAPVDQDVEMSDEEEDQAYAQQVMAEQDEQLDSVFDTVGTLRMQANEMGQELSTQAEILHEFEEAVDKSAGKLKRGLKGIESFLKKNEETKSNCCIVLLIVILLVLLVMVLML</sequence>
<dbReference type="InterPro" id="IPR048036">
    <property type="entry name" value="Tlg1p-like_N"/>
</dbReference>
<dbReference type="Pfam" id="PF09177">
    <property type="entry name" value="STX6_10_61_N"/>
    <property type="match status" value="1"/>
</dbReference>
<dbReference type="FunFam" id="1.20.58.90:FF:000004">
    <property type="entry name" value="Syntaxin 10"/>
    <property type="match status" value="1"/>
</dbReference>
<dbReference type="AlphaFoldDB" id="A0A1Y2FGT6"/>
<keyword evidence="3 12" id="KW-0812">Transmembrane</keyword>
<dbReference type="RefSeq" id="XP_040725723.1">
    <property type="nucleotide sequence ID" value="XM_040869194.1"/>
</dbReference>
<organism evidence="14 15">
    <name type="scientific">Protomyces lactucae-debilis</name>
    <dbReference type="NCBI Taxonomy" id="2754530"/>
    <lineage>
        <taxon>Eukaryota</taxon>
        <taxon>Fungi</taxon>
        <taxon>Dikarya</taxon>
        <taxon>Ascomycota</taxon>
        <taxon>Taphrinomycotina</taxon>
        <taxon>Taphrinomycetes</taxon>
        <taxon>Taphrinales</taxon>
        <taxon>Protomycetaceae</taxon>
        <taxon>Protomyces</taxon>
    </lineage>
</organism>
<evidence type="ECO:0000256" key="5">
    <source>
        <dbReference type="ARBA" id="ARBA00022989"/>
    </source>
</evidence>
<feature type="coiled-coil region" evidence="11">
    <location>
        <begin position="132"/>
        <end position="159"/>
    </location>
</feature>
<dbReference type="InterPro" id="IPR010989">
    <property type="entry name" value="SNARE"/>
</dbReference>
<keyword evidence="7 11" id="KW-0175">Coiled coil</keyword>
<dbReference type="InterPro" id="IPR015260">
    <property type="entry name" value="Syntaxin-6/10/61_N"/>
</dbReference>
<dbReference type="GO" id="GO:0015031">
    <property type="term" value="P:protein transport"/>
    <property type="evidence" value="ECO:0007669"/>
    <property type="project" value="UniProtKB-KW"/>
</dbReference>
<comment type="subcellular location">
    <subcellularLocation>
        <location evidence="9">Golgi apparatus</location>
        <location evidence="9">trans-Golgi network membrane</location>
        <topology evidence="9">Single-pass type IV membrane protein</topology>
    </subcellularLocation>
</comment>
<evidence type="ECO:0000256" key="6">
    <source>
        <dbReference type="ARBA" id="ARBA00023034"/>
    </source>
</evidence>
<dbReference type="EMBL" id="MCFI01000008">
    <property type="protein sequence ID" value="ORY83142.1"/>
    <property type="molecule type" value="Genomic_DNA"/>
</dbReference>
<reference evidence="14 15" key="1">
    <citation type="submission" date="2016-07" db="EMBL/GenBank/DDBJ databases">
        <title>Pervasive Adenine N6-methylation of Active Genes in Fungi.</title>
        <authorList>
            <consortium name="DOE Joint Genome Institute"/>
            <person name="Mondo S.J."/>
            <person name="Dannebaum R.O."/>
            <person name="Kuo R.C."/>
            <person name="Labutti K."/>
            <person name="Haridas S."/>
            <person name="Kuo A."/>
            <person name="Salamov A."/>
            <person name="Ahrendt S.R."/>
            <person name="Lipzen A."/>
            <person name="Sullivan W."/>
            <person name="Andreopoulos W.B."/>
            <person name="Clum A."/>
            <person name="Lindquist E."/>
            <person name="Daum C."/>
            <person name="Ramamoorthy G.K."/>
            <person name="Gryganskyi A."/>
            <person name="Culley D."/>
            <person name="Magnuson J.K."/>
            <person name="James T.Y."/>
            <person name="O'Malley M.A."/>
            <person name="Stajich J.E."/>
            <person name="Spatafora J.W."/>
            <person name="Visel A."/>
            <person name="Grigoriev I.V."/>
        </authorList>
    </citation>
    <scope>NUCLEOTIDE SEQUENCE [LARGE SCALE GENOMIC DNA]</scope>
    <source>
        <strain evidence="14 15">12-1054</strain>
    </source>
</reference>
<name>A0A1Y2FGT6_PROLT</name>
<evidence type="ECO:0000256" key="11">
    <source>
        <dbReference type="SAM" id="Coils"/>
    </source>
</evidence>
<feature type="transmembrane region" description="Helical" evidence="12">
    <location>
        <begin position="288"/>
        <end position="306"/>
    </location>
</feature>
<feature type="domain" description="T-SNARE coiled-coil homology" evidence="13">
    <location>
        <begin position="215"/>
        <end position="277"/>
    </location>
</feature>
<comment type="similarity">
    <text evidence="1">Belongs to the syntaxin family.</text>
</comment>
<accession>A0A1Y2FGT6</accession>
<evidence type="ECO:0000256" key="7">
    <source>
        <dbReference type="ARBA" id="ARBA00023054"/>
    </source>
</evidence>
<dbReference type="CDD" id="cd21444">
    <property type="entry name" value="SNARE_NTD_Tlg1p-like"/>
    <property type="match status" value="1"/>
</dbReference>
<evidence type="ECO:0000256" key="3">
    <source>
        <dbReference type="ARBA" id="ARBA00022692"/>
    </source>
</evidence>
<dbReference type="STRING" id="56484.A0A1Y2FGT6"/>